<feature type="domain" description="NADP-dependent oxidoreductase" evidence="4">
    <location>
        <begin position="15"/>
        <end position="258"/>
    </location>
</feature>
<dbReference type="SUPFAM" id="SSF51430">
    <property type="entry name" value="NAD(P)-linked oxidoreductase"/>
    <property type="match status" value="1"/>
</dbReference>
<evidence type="ECO:0000259" key="4">
    <source>
        <dbReference type="Pfam" id="PF00248"/>
    </source>
</evidence>
<dbReference type="PANTHER" id="PTHR43827">
    <property type="entry name" value="2,5-DIKETO-D-GLUCONIC ACID REDUCTASE"/>
    <property type="match status" value="1"/>
</dbReference>
<name>A0ABW2CHE2_9ACTN</name>
<dbReference type="PRINTS" id="PR00069">
    <property type="entry name" value="ALDKETRDTASE"/>
</dbReference>
<evidence type="ECO:0000256" key="2">
    <source>
        <dbReference type="ARBA" id="ARBA00022857"/>
    </source>
</evidence>
<dbReference type="PIRSF" id="PIRSF000097">
    <property type="entry name" value="AKR"/>
    <property type="match status" value="1"/>
</dbReference>
<comment type="caution">
    <text evidence="5">The sequence shown here is derived from an EMBL/GenBank/DDBJ whole genome shotgun (WGS) entry which is preliminary data.</text>
</comment>
<evidence type="ECO:0000256" key="1">
    <source>
        <dbReference type="ARBA" id="ARBA00007905"/>
    </source>
</evidence>
<comment type="similarity">
    <text evidence="1">Belongs to the aldo/keto reductase family.</text>
</comment>
<dbReference type="InterPro" id="IPR036812">
    <property type="entry name" value="NAD(P)_OxRdtase_dom_sf"/>
</dbReference>
<proteinExistence type="inferred from homology"/>
<dbReference type="Pfam" id="PF00248">
    <property type="entry name" value="Aldo_ket_red"/>
    <property type="match status" value="1"/>
</dbReference>
<dbReference type="EMBL" id="JBHSXS010000005">
    <property type="protein sequence ID" value="MFC6880419.1"/>
    <property type="molecule type" value="Genomic_DNA"/>
</dbReference>
<gene>
    <name evidence="5" type="ORF">ACFQKB_11670</name>
</gene>
<dbReference type="InterPro" id="IPR023210">
    <property type="entry name" value="NADP_OxRdtase_dom"/>
</dbReference>
<dbReference type="PROSITE" id="PS00798">
    <property type="entry name" value="ALDOKETO_REDUCTASE_1"/>
    <property type="match status" value="1"/>
</dbReference>
<keyword evidence="2" id="KW-0521">NADP</keyword>
<dbReference type="InterPro" id="IPR020471">
    <property type="entry name" value="AKR"/>
</dbReference>
<evidence type="ECO:0000313" key="5">
    <source>
        <dbReference type="EMBL" id="MFC6880419.1"/>
    </source>
</evidence>
<evidence type="ECO:0000313" key="6">
    <source>
        <dbReference type="Proteomes" id="UP001596380"/>
    </source>
</evidence>
<dbReference type="PANTHER" id="PTHR43827:SF3">
    <property type="entry name" value="NADP-DEPENDENT OXIDOREDUCTASE DOMAIN-CONTAINING PROTEIN"/>
    <property type="match status" value="1"/>
</dbReference>
<dbReference type="PROSITE" id="PS00062">
    <property type="entry name" value="ALDOKETO_REDUCTASE_2"/>
    <property type="match status" value="1"/>
</dbReference>
<keyword evidence="3" id="KW-0560">Oxidoreductase</keyword>
<dbReference type="Gene3D" id="3.20.20.100">
    <property type="entry name" value="NADP-dependent oxidoreductase domain"/>
    <property type="match status" value="1"/>
</dbReference>
<protein>
    <submittedName>
        <fullName evidence="5">Aldo/keto reductase</fullName>
    </submittedName>
</protein>
<accession>A0ABW2CHE2</accession>
<dbReference type="InterPro" id="IPR018170">
    <property type="entry name" value="Aldo/ket_reductase_CS"/>
</dbReference>
<dbReference type="PROSITE" id="PS00063">
    <property type="entry name" value="ALDOKETO_REDUCTASE_3"/>
    <property type="match status" value="1"/>
</dbReference>
<organism evidence="5 6">
    <name type="scientific">Actinomadura yumaensis</name>
    <dbReference type="NCBI Taxonomy" id="111807"/>
    <lineage>
        <taxon>Bacteria</taxon>
        <taxon>Bacillati</taxon>
        <taxon>Actinomycetota</taxon>
        <taxon>Actinomycetes</taxon>
        <taxon>Streptosporangiales</taxon>
        <taxon>Thermomonosporaceae</taxon>
        <taxon>Actinomadura</taxon>
    </lineage>
</organism>
<sequence length="273" mass="30311">MDFVTLNNGTVIPQLGFGVWQVPDDQAYTAVRTALESGYRHIDTARLYENESGVGRAVKDSGLAREEVFITTKLWNSDQGRDAALKAFDASLERLGTDYVDLYLIHWPMPARDLYVETYKALEEIYADGRAKAIGVSNFTTETLDRLLAETGVVPAINQIELHPYFNQRVLRRHDADHGIATEAWSPLGQGGDLLNEPVLARIAEAHGKTAAQVVLRWHLHLGNVVIPKSVTPARIAQNIDVFDFELTDGEMAEIATLDRPDGRIGLDPDTFN</sequence>
<reference evidence="6" key="1">
    <citation type="journal article" date="2019" name="Int. J. Syst. Evol. Microbiol.">
        <title>The Global Catalogue of Microorganisms (GCM) 10K type strain sequencing project: providing services to taxonomists for standard genome sequencing and annotation.</title>
        <authorList>
            <consortium name="The Broad Institute Genomics Platform"/>
            <consortium name="The Broad Institute Genome Sequencing Center for Infectious Disease"/>
            <person name="Wu L."/>
            <person name="Ma J."/>
        </authorList>
    </citation>
    <scope>NUCLEOTIDE SEQUENCE [LARGE SCALE GENOMIC DNA]</scope>
    <source>
        <strain evidence="6">JCM 3369</strain>
    </source>
</reference>
<keyword evidence="6" id="KW-1185">Reference proteome</keyword>
<evidence type="ECO:0000256" key="3">
    <source>
        <dbReference type="ARBA" id="ARBA00023002"/>
    </source>
</evidence>
<dbReference type="RefSeq" id="WP_160820969.1">
    <property type="nucleotide sequence ID" value="NZ_JBHSXS010000005.1"/>
</dbReference>
<dbReference type="Proteomes" id="UP001596380">
    <property type="component" value="Unassembled WGS sequence"/>
</dbReference>